<dbReference type="Proteomes" id="UP000217289">
    <property type="component" value="Chromosome"/>
</dbReference>
<evidence type="ECO:0000256" key="1">
    <source>
        <dbReference type="SAM" id="MobiDB-lite"/>
    </source>
</evidence>
<name>A0A250I826_9BACT</name>
<dbReference type="OrthoDB" id="5495025at2"/>
<evidence type="ECO:0008006" key="5">
    <source>
        <dbReference type="Google" id="ProtNLM"/>
    </source>
</evidence>
<accession>A0A250I826</accession>
<dbReference type="NCBIfam" id="TIGR04565">
    <property type="entry name" value="OMP_myx_plus"/>
    <property type="match status" value="1"/>
</dbReference>
<feature type="signal peptide" evidence="2">
    <location>
        <begin position="1"/>
        <end position="20"/>
    </location>
</feature>
<protein>
    <recommendedName>
        <fullName evidence="5">Outer membrane beta-barrel domain-containing protein</fullName>
    </recommendedName>
</protein>
<dbReference type="RefSeq" id="WP_095976156.1">
    <property type="nucleotide sequence ID" value="NZ_CP022163.1"/>
</dbReference>
<keyword evidence="2" id="KW-0732">Signal</keyword>
<evidence type="ECO:0000313" key="4">
    <source>
        <dbReference type="Proteomes" id="UP000217289"/>
    </source>
</evidence>
<dbReference type="InterPro" id="IPR011250">
    <property type="entry name" value="OMP/PagP_B-barrel"/>
</dbReference>
<organism evidence="3 4">
    <name type="scientific">Melittangium boletus DSM 14713</name>
    <dbReference type="NCBI Taxonomy" id="1294270"/>
    <lineage>
        <taxon>Bacteria</taxon>
        <taxon>Pseudomonadati</taxon>
        <taxon>Myxococcota</taxon>
        <taxon>Myxococcia</taxon>
        <taxon>Myxococcales</taxon>
        <taxon>Cystobacterineae</taxon>
        <taxon>Archangiaceae</taxon>
        <taxon>Melittangium</taxon>
    </lineage>
</organism>
<dbReference type="AlphaFoldDB" id="A0A250I826"/>
<sequence>MKTALHLALALALGPVPALAQAPASTPPAPAAPAASAPAKPAAPKPAPAAATNAALGGSAEQEAGDVSEVDKDRMGPLRERVQPVSGHLFLKQGRLEVSPSATFSVKDAFFTKYILGAVVTYHATETLGFSLRAGYSLPTVAGAAQICTFSDEGGSTTRGCRRPSFAELDGQAPGQINLLGGVDVQWAPIYGKMSLLAEKFLHFDLYGIAGASAVQYRAPAGGELTVGGNVGVGMRFFVNRWMTVRTEFRDLIYVEKAVNPTTTLRNQLLFELGMSFFFPNAPTQP</sequence>
<dbReference type="KEGG" id="mbd:MEBOL_000781"/>
<reference evidence="3 4" key="1">
    <citation type="submission" date="2017-06" db="EMBL/GenBank/DDBJ databases">
        <authorList>
            <person name="Kim H.J."/>
            <person name="Triplett B.A."/>
        </authorList>
    </citation>
    <scope>NUCLEOTIDE SEQUENCE [LARGE SCALE GENOMIC DNA]</scope>
    <source>
        <strain evidence="3 4">DSM 14713</strain>
    </source>
</reference>
<dbReference type="InterPro" id="IPR030820">
    <property type="entry name" value="OMP_myx_plus_Proteobacteria"/>
</dbReference>
<proteinExistence type="predicted"/>
<feature type="chain" id="PRO_5012242052" description="Outer membrane beta-barrel domain-containing protein" evidence="2">
    <location>
        <begin position="21"/>
        <end position="286"/>
    </location>
</feature>
<evidence type="ECO:0000313" key="3">
    <source>
        <dbReference type="EMBL" id="ATB27343.1"/>
    </source>
</evidence>
<gene>
    <name evidence="3" type="ORF">MEBOL_000781</name>
</gene>
<feature type="region of interest" description="Disordered" evidence="1">
    <location>
        <begin position="20"/>
        <end position="69"/>
    </location>
</feature>
<keyword evidence="4" id="KW-1185">Reference proteome</keyword>
<dbReference type="EMBL" id="CP022163">
    <property type="protein sequence ID" value="ATB27343.1"/>
    <property type="molecule type" value="Genomic_DNA"/>
</dbReference>
<dbReference type="SUPFAM" id="SSF56925">
    <property type="entry name" value="OMPA-like"/>
    <property type="match status" value="1"/>
</dbReference>
<evidence type="ECO:0000256" key="2">
    <source>
        <dbReference type="SAM" id="SignalP"/>
    </source>
</evidence>